<name>A0A7Y0XDF7_VIBPH</name>
<accession>A0A7Y0XDF7</accession>
<dbReference type="AlphaFoldDB" id="A0A7Y0XDF7"/>
<dbReference type="EMBL" id="JABCLB010002099">
    <property type="protein sequence ID" value="NMU84743.1"/>
    <property type="molecule type" value="Genomic_DNA"/>
</dbReference>
<proteinExistence type="predicted"/>
<comment type="caution">
    <text evidence="1">The sequence shown here is derived from an EMBL/GenBank/DDBJ whole genome shotgun (WGS) entry which is preliminary data.</text>
</comment>
<reference evidence="1 2" key="1">
    <citation type="submission" date="2020-04" db="EMBL/GenBank/DDBJ databases">
        <title>Whole-genome sequencing of Vibrio spp. from China reveals different genetic environments of blaCTX-M-14 among diverse lineages.</title>
        <authorList>
            <person name="Zheng Z."/>
            <person name="Ye L."/>
            <person name="Chen S."/>
        </authorList>
    </citation>
    <scope>NUCLEOTIDE SEQUENCE [LARGE SCALE GENOMIC DNA]</scope>
    <source>
        <strain evidence="1 2">Vb0551</strain>
    </source>
</reference>
<evidence type="ECO:0000313" key="2">
    <source>
        <dbReference type="Proteomes" id="UP000518904"/>
    </source>
</evidence>
<feature type="non-terminal residue" evidence="1">
    <location>
        <position position="1"/>
    </location>
</feature>
<protein>
    <submittedName>
        <fullName evidence="1">Uncharacterized protein</fullName>
    </submittedName>
</protein>
<organism evidence="1 2">
    <name type="scientific">Vibrio parahaemolyticus</name>
    <dbReference type="NCBI Taxonomy" id="670"/>
    <lineage>
        <taxon>Bacteria</taxon>
        <taxon>Pseudomonadati</taxon>
        <taxon>Pseudomonadota</taxon>
        <taxon>Gammaproteobacteria</taxon>
        <taxon>Vibrionales</taxon>
        <taxon>Vibrionaceae</taxon>
        <taxon>Vibrio</taxon>
    </lineage>
</organism>
<evidence type="ECO:0000313" key="1">
    <source>
        <dbReference type="EMBL" id="NMU84743.1"/>
    </source>
</evidence>
<dbReference type="Proteomes" id="UP000518904">
    <property type="component" value="Unassembled WGS sequence"/>
</dbReference>
<sequence>EEVEEIRPEESPVDVFDEELVGLAQTDAEVQIMGSMEAYNEEVSAFNDELDFNDFENTYSDEDWPEEEHDFDSIMQ</sequence>
<feature type="non-terminal residue" evidence="1">
    <location>
        <position position="76"/>
    </location>
</feature>
<gene>
    <name evidence="1" type="ORF">HKB16_17925</name>
</gene>